<evidence type="ECO:0000313" key="2">
    <source>
        <dbReference type="Proteomes" id="UP001497457"/>
    </source>
</evidence>
<proteinExistence type="predicted"/>
<accession>A0ABC8VYK0</accession>
<reference evidence="2" key="1">
    <citation type="submission" date="2024-06" db="EMBL/GenBank/DDBJ databases">
        <authorList>
            <person name="Ryan C."/>
        </authorList>
    </citation>
    <scope>NUCLEOTIDE SEQUENCE [LARGE SCALE GENOMIC DNA]</scope>
</reference>
<reference evidence="1 2" key="2">
    <citation type="submission" date="2024-10" db="EMBL/GenBank/DDBJ databases">
        <authorList>
            <person name="Ryan C."/>
        </authorList>
    </citation>
    <scope>NUCLEOTIDE SEQUENCE [LARGE SCALE GENOMIC DNA]</scope>
</reference>
<sequence length="241" mass="26512">MEPSDCPIWIDPGSAFKVVVKCDAYKANLEYGMLEFNVQNHVLWFDGTSGYNLDRFVEEMASKTIWGPSQQLLVWAVDRESGSEWKVARNDQFCNLIQARWDVRELYLSCEVVDKDGYSAFGSCAANASSGNASGVTHAHSEAVGDSCSSPQTVPDYEVDWATLTIIADADKDGDATFLADENDLYEAFGFKAADDAAETAVDEETPIPVIPPELQEEMRDAEILVDDNCDTPVSLRGLTQ</sequence>
<dbReference type="EMBL" id="OZ075121">
    <property type="protein sequence ID" value="CAL4897672.1"/>
    <property type="molecule type" value="Genomic_DNA"/>
</dbReference>
<dbReference type="AlphaFoldDB" id="A0ABC8VYK0"/>
<keyword evidence="2" id="KW-1185">Reference proteome</keyword>
<dbReference type="Proteomes" id="UP001497457">
    <property type="component" value="Chromosome 11b"/>
</dbReference>
<evidence type="ECO:0000313" key="1">
    <source>
        <dbReference type="EMBL" id="CAL4897672.1"/>
    </source>
</evidence>
<organism evidence="1 2">
    <name type="scientific">Urochloa decumbens</name>
    <dbReference type="NCBI Taxonomy" id="240449"/>
    <lineage>
        <taxon>Eukaryota</taxon>
        <taxon>Viridiplantae</taxon>
        <taxon>Streptophyta</taxon>
        <taxon>Embryophyta</taxon>
        <taxon>Tracheophyta</taxon>
        <taxon>Spermatophyta</taxon>
        <taxon>Magnoliopsida</taxon>
        <taxon>Liliopsida</taxon>
        <taxon>Poales</taxon>
        <taxon>Poaceae</taxon>
        <taxon>PACMAD clade</taxon>
        <taxon>Panicoideae</taxon>
        <taxon>Panicodae</taxon>
        <taxon>Paniceae</taxon>
        <taxon>Melinidinae</taxon>
        <taxon>Urochloa</taxon>
    </lineage>
</organism>
<gene>
    <name evidence="1" type="ORF">URODEC1_LOCUS7377</name>
</gene>
<protein>
    <submittedName>
        <fullName evidence="1">Uncharacterized protein</fullName>
    </submittedName>
</protein>
<name>A0ABC8VYK0_9POAL</name>